<feature type="compositionally biased region" description="Polar residues" evidence="1">
    <location>
        <begin position="177"/>
        <end position="188"/>
    </location>
</feature>
<proteinExistence type="predicted"/>
<sequence>MTTRHPPRMTTSHYEEDGSGLRFPTTDLDYEEPVARLAARRERRPGTIAFNSPAASVIDNLVERNNRPIPDADAYFVPPAFATDFGPKTLTEYLRAEVNKLKREREATSGKRKGKQKETAVPATCGLLDSGKNQSPTHVLHSTPIAPPLADRVNNRHHSVSLGTRRSERLARRDSSGQDATQSVSGSEKPQLSQPSLPTPPLSGPSGQPSIQRNCRISLPGTTSPSRTTTFEEHTKNKRMAVRNIAQEDLTSPLRAKLRQRKHSRGLSLSGPSSAVPSDIHCAGNPQHDQTQGCHHTPSSEDQPTGPVPCLSSMPGQKATGNIITQTPLNTLAPGVQNSQLSTQESPTSGDVTRLGSKEQCPLNIPFDYASVIPELIPQSEKKEFIEQVARAKRNHSADRDRRRLDLYRPRDINSLLGVAEEGAPPRLEIPRARFFPDDVPGVEVSDPKSKIVSPPMPRKQYPRLWKPLNAPGMRLSSTSSTRTRSSKAAKALGSGSNTLQLFDVDLWTEICRFLSTQDVKNLRLVSKSLAETVAPIQLRNVVVNFNRNFFDPTGGDWDSKSGWLPPNSMFKKYGADINQFGVSFEYDLQGLLHAKSKTIEKEQVAWFGKFTWPTEQYPRFPELQAIEDLVDDNRPLLREALGYITKASELGLCVDSGHGWLEGPDISDMALFNRRTTKGSKIFGKTFKTEDVWTTFARNEYFRWAQQNTINETIKTLMAKQPPPGPVLKEVRFLDGLKIRDIESFRHQDKQFDYDPEGHVGVAPVFGVEAALDQNGAPPNAINALDPAINRQLLAHSRNGGRRLPQWPVIFSGYNLAAEHGGHSSVIQNKTAPPTASPLLPGLLTEAQAQWLMETVWAQRVFLSAYTTAIITHKQNFKSIHTLRISKLSSGLLPSLEQWEFWKTLSGLKTLEIFISPDWREEHVMGDREFVKNMLISPSDAAKAFTTFLRKYITKLESLHSLSLGYTGGGEHAVGMFARNKHVLPAPIVEYPGEWLFDMTDVPSSPLVTKFDHVRELRFVNCWFTPWMLQDFMKSSRDTSLHSLTLDSVSMTTYHDADITRPMTNLLSNIRCLYSREEWIRENLPSGAAWARVLDAITPGKTLLGHKYDAGLIDRELQPMPKPTFRGHIQQIILNSCGYVKISTLGPSSDFNQNSAAIHFEPMIETALDVRKERFTKVSSLESRQGAATIDTQNVATHTSEKVDTTNIMMSDAHYPWLGTLTQCIHPIEKRVLEEAWGMRFGWPNNIERWAAVEDGEFEGGTGRFSGVIKKTEQITEGC</sequence>
<accession>A0A0D2FP32</accession>
<name>A0A0D2FP32_CLAB1</name>
<evidence type="ECO:0000313" key="3">
    <source>
        <dbReference type="Proteomes" id="UP000053789"/>
    </source>
</evidence>
<dbReference type="VEuPathDB" id="FungiDB:Z519_10991"/>
<organism evidence="2 3">
    <name type="scientific">Cladophialophora bantiana (strain ATCC 10958 / CBS 173.52 / CDC B-1940 / NIH 8579)</name>
    <name type="common">Xylohypha bantiana</name>
    <dbReference type="NCBI Taxonomy" id="1442370"/>
    <lineage>
        <taxon>Eukaryota</taxon>
        <taxon>Fungi</taxon>
        <taxon>Dikarya</taxon>
        <taxon>Ascomycota</taxon>
        <taxon>Pezizomycotina</taxon>
        <taxon>Eurotiomycetes</taxon>
        <taxon>Chaetothyriomycetidae</taxon>
        <taxon>Chaetothyriales</taxon>
        <taxon>Herpotrichiellaceae</taxon>
        <taxon>Cladophialophora</taxon>
    </lineage>
</organism>
<gene>
    <name evidence="2" type="ORF">Z519_10991</name>
</gene>
<dbReference type="EMBL" id="KN846999">
    <property type="protein sequence ID" value="KIW88422.1"/>
    <property type="molecule type" value="Genomic_DNA"/>
</dbReference>
<feature type="compositionally biased region" description="Basic and acidic residues" evidence="1">
    <location>
        <begin position="165"/>
        <end position="176"/>
    </location>
</feature>
<protein>
    <recommendedName>
        <fullName evidence="4">F-box domain-containing protein</fullName>
    </recommendedName>
</protein>
<evidence type="ECO:0000313" key="2">
    <source>
        <dbReference type="EMBL" id="KIW88422.1"/>
    </source>
</evidence>
<dbReference type="OrthoDB" id="4194555at2759"/>
<dbReference type="Proteomes" id="UP000053789">
    <property type="component" value="Unassembled WGS sequence"/>
</dbReference>
<dbReference type="GeneID" id="27703919"/>
<feature type="region of interest" description="Disordered" evidence="1">
    <location>
        <begin position="1"/>
        <end position="27"/>
    </location>
</feature>
<feature type="region of interest" description="Disordered" evidence="1">
    <location>
        <begin position="126"/>
        <end position="307"/>
    </location>
</feature>
<keyword evidence="3" id="KW-1185">Reference proteome</keyword>
<feature type="compositionally biased region" description="Polar residues" evidence="1">
    <location>
        <begin position="211"/>
        <end position="229"/>
    </location>
</feature>
<reference evidence="2" key="1">
    <citation type="submission" date="2015-01" db="EMBL/GenBank/DDBJ databases">
        <title>The Genome Sequence of Cladophialophora bantiana CBS 173.52.</title>
        <authorList>
            <consortium name="The Broad Institute Genomics Platform"/>
            <person name="Cuomo C."/>
            <person name="de Hoog S."/>
            <person name="Gorbushina A."/>
            <person name="Stielow B."/>
            <person name="Teixiera M."/>
            <person name="Abouelleil A."/>
            <person name="Chapman S.B."/>
            <person name="Priest M."/>
            <person name="Young S.K."/>
            <person name="Wortman J."/>
            <person name="Nusbaum C."/>
            <person name="Birren B."/>
        </authorList>
    </citation>
    <scope>NUCLEOTIDE SEQUENCE [LARGE SCALE GENOMIC DNA]</scope>
    <source>
        <strain evidence="2">CBS 173.52</strain>
    </source>
</reference>
<feature type="compositionally biased region" description="Basic residues" evidence="1">
    <location>
        <begin position="256"/>
        <end position="265"/>
    </location>
</feature>
<evidence type="ECO:0000256" key="1">
    <source>
        <dbReference type="SAM" id="MobiDB-lite"/>
    </source>
</evidence>
<evidence type="ECO:0008006" key="4">
    <source>
        <dbReference type="Google" id="ProtNLM"/>
    </source>
</evidence>
<dbReference type="RefSeq" id="XP_016615091.1">
    <property type="nucleotide sequence ID" value="XM_016768704.1"/>
</dbReference>
<dbReference type="AlphaFoldDB" id="A0A0D2FP32"/>
<dbReference type="HOGENOM" id="CLU_005477_0_0_1"/>